<feature type="region of interest" description="Disordered" evidence="12">
    <location>
        <begin position="442"/>
        <end position="488"/>
    </location>
</feature>
<sequence length="804" mass="90474">MADKRKLHAEVDRCLKKVTEGVEAFEDIWKKVHQTNNVNQKDKFESDLKKEIKKLQRHRDQIKTWLLSSDIKDKQILMEYRKNIENQMEKFKIIEKETKTKAYSKEGLVSTGKVDPKEKEQEDIRNWITNAISNLNQQYEKLESEVEALTGKKKKLDKEDHSRLAGCKLTLERHRFHIDKLETVLRLVDNSAIQFEQIQSIRDSVEYYVENNEDGDIDANELIYEELQLDELSSMLLKNENNGTVTTNSSSITANSSPSGSELDIPSSLGASNANHFPNNLSPVSAPATVNSFNHFKLKDDDIKKRPKVSDDIGLSLKSSTSKLSTSSSSSLLPTSSPSSSSSHLIKPSPQTPTKLSFTSRFLFFCYHTCSSYSNDNSSGSSNDIVFITARLQLQQQHDANIIRNSDYDDDICTSHSDDDDDINHNSSSTFISDIYSNAAPHLMQQHPPQPQQPHNWLNSNHHSYPTKVNNGPLLPNGPPDSKIYLLQPDGSQSADLKKLNLNATLTSSSSSSVASSQAASSSGATASSSSSLASMPPTFPTTLSSLNHCMKHDSFISHSSYINGKVGLDSRGTSLAASPIVFSQQQAAQQQQQQQQHRQLQQQQHLVASLALQQQSAAGALTAQTLSSAAAAVVAAAAATQTVAFKPIYGVTPLGPVPLTPEHEFQLAMLERASRRMPMLNDSEKFREYLPNNSCPTKLYPQQLIPPLQAPDFFSKLEPETLFFVFYFMEGTKAQYLAAKALKLKSWRFHTKYLMWFQRHEEPRAITEEFEQGTYIFFDYERWGQRKKENFKFEYKYLEDQEI</sequence>
<evidence type="ECO:0000313" key="17">
    <source>
        <dbReference type="Proteomes" id="UP000015101"/>
    </source>
</evidence>
<name>T1FVR3_HELRO</name>
<feature type="region of interest" description="Disordered" evidence="12">
    <location>
        <begin position="244"/>
        <end position="270"/>
    </location>
</feature>
<dbReference type="GeneID" id="20212909"/>
<dbReference type="eggNOG" id="KOG2150">
    <property type="taxonomic scope" value="Eukaryota"/>
</dbReference>
<dbReference type="Pfam" id="PF04153">
    <property type="entry name" value="NOT2_3_5_C"/>
    <property type="match status" value="1"/>
</dbReference>
<evidence type="ECO:0000256" key="6">
    <source>
        <dbReference type="ARBA" id="ARBA00022553"/>
    </source>
</evidence>
<keyword evidence="6" id="KW-0597">Phosphoprotein</keyword>
<feature type="domain" description="NOT2/NOT3/NOT5 C-terminal" evidence="14">
    <location>
        <begin position="678"/>
        <end position="799"/>
    </location>
</feature>
<comment type="similarity">
    <text evidence="3 10">Belongs to the CNOT2/3/5 family.</text>
</comment>
<evidence type="ECO:0000256" key="8">
    <source>
        <dbReference type="ARBA" id="ARBA00023163"/>
    </source>
</evidence>
<keyword evidence="9 10" id="KW-0539">Nucleus</keyword>
<dbReference type="InterPro" id="IPR038635">
    <property type="entry name" value="CCR4-NOT_su2/3/5_C_sf"/>
</dbReference>
<reference evidence="15 17" key="2">
    <citation type="journal article" date="2013" name="Nature">
        <title>Insights into bilaterian evolution from three spiralian genomes.</title>
        <authorList>
            <person name="Simakov O."/>
            <person name="Marletaz F."/>
            <person name="Cho S.J."/>
            <person name="Edsinger-Gonzales E."/>
            <person name="Havlak P."/>
            <person name="Hellsten U."/>
            <person name="Kuo D.H."/>
            <person name="Larsson T."/>
            <person name="Lv J."/>
            <person name="Arendt D."/>
            <person name="Savage R."/>
            <person name="Osoegawa K."/>
            <person name="de Jong P."/>
            <person name="Grimwood J."/>
            <person name="Chapman J.A."/>
            <person name="Shapiro H."/>
            <person name="Aerts A."/>
            <person name="Otillar R.P."/>
            <person name="Terry A.Y."/>
            <person name="Boore J.L."/>
            <person name="Grigoriev I.V."/>
            <person name="Lindberg D.R."/>
            <person name="Seaver E.C."/>
            <person name="Weisblat D.A."/>
            <person name="Putnam N.H."/>
            <person name="Rokhsar D.S."/>
        </authorList>
    </citation>
    <scope>NUCLEOTIDE SEQUENCE</scope>
</reference>
<dbReference type="KEGG" id="hro:HELRODRAFT_194142"/>
<evidence type="ECO:0000313" key="15">
    <source>
        <dbReference type="EMBL" id="ESN93350.1"/>
    </source>
</evidence>
<dbReference type="PIRSF" id="PIRSF005290">
    <property type="entry name" value="NOT_su_3_5"/>
    <property type="match status" value="1"/>
</dbReference>
<evidence type="ECO:0000259" key="13">
    <source>
        <dbReference type="Pfam" id="PF04065"/>
    </source>
</evidence>
<dbReference type="InterPro" id="IPR007282">
    <property type="entry name" value="NOT2/3/5_C"/>
</dbReference>
<evidence type="ECO:0000256" key="10">
    <source>
        <dbReference type="PIRNR" id="PIRNR005290"/>
    </source>
</evidence>
<proteinExistence type="inferred from homology"/>
<evidence type="ECO:0000256" key="9">
    <source>
        <dbReference type="ARBA" id="ARBA00023242"/>
    </source>
</evidence>
<dbReference type="HOGENOM" id="CLU_013819_1_0_1"/>
<feature type="region of interest" description="Disordered" evidence="12">
    <location>
        <begin position="319"/>
        <end position="353"/>
    </location>
</feature>
<dbReference type="STRING" id="6412.T1FVR3"/>
<dbReference type="CTD" id="20212909"/>
<feature type="coiled-coil region" evidence="11">
    <location>
        <begin position="125"/>
        <end position="159"/>
    </location>
</feature>
<evidence type="ECO:0000256" key="7">
    <source>
        <dbReference type="ARBA" id="ARBA00023015"/>
    </source>
</evidence>
<feature type="domain" description="CCR4-Not complex component Not N-terminal" evidence="13">
    <location>
        <begin position="4"/>
        <end position="230"/>
    </location>
</feature>
<dbReference type="Proteomes" id="UP000015101">
    <property type="component" value="Unassembled WGS sequence"/>
</dbReference>
<keyword evidence="4 10" id="KW-0963">Cytoplasm</keyword>
<dbReference type="InterPro" id="IPR007207">
    <property type="entry name" value="Not_N"/>
</dbReference>
<organism evidence="16 17">
    <name type="scientific">Helobdella robusta</name>
    <name type="common">Californian leech</name>
    <dbReference type="NCBI Taxonomy" id="6412"/>
    <lineage>
        <taxon>Eukaryota</taxon>
        <taxon>Metazoa</taxon>
        <taxon>Spiralia</taxon>
        <taxon>Lophotrochozoa</taxon>
        <taxon>Annelida</taxon>
        <taxon>Clitellata</taxon>
        <taxon>Hirudinea</taxon>
        <taxon>Rhynchobdellida</taxon>
        <taxon>Glossiphoniidae</taxon>
        <taxon>Helobdella</taxon>
    </lineage>
</organism>
<dbReference type="InterPro" id="IPR040168">
    <property type="entry name" value="Not2/3/5"/>
</dbReference>
<dbReference type="Pfam" id="PF04065">
    <property type="entry name" value="Not3"/>
    <property type="match status" value="1"/>
</dbReference>
<accession>T1FVR3</accession>
<dbReference type="GO" id="GO:2000036">
    <property type="term" value="P:regulation of stem cell population maintenance"/>
    <property type="evidence" value="ECO:0007669"/>
    <property type="project" value="UniProtKB-ARBA"/>
</dbReference>
<keyword evidence="5 10" id="KW-0678">Repressor</keyword>
<evidence type="ECO:0000256" key="5">
    <source>
        <dbReference type="ARBA" id="ARBA00022491"/>
    </source>
</evidence>
<reference evidence="17" key="1">
    <citation type="submission" date="2012-12" db="EMBL/GenBank/DDBJ databases">
        <authorList>
            <person name="Hellsten U."/>
            <person name="Grimwood J."/>
            <person name="Chapman J.A."/>
            <person name="Shapiro H."/>
            <person name="Aerts A."/>
            <person name="Otillar R.P."/>
            <person name="Terry A.Y."/>
            <person name="Boore J.L."/>
            <person name="Simakov O."/>
            <person name="Marletaz F."/>
            <person name="Cho S.-J."/>
            <person name="Edsinger-Gonzales E."/>
            <person name="Havlak P."/>
            <person name="Kuo D.-H."/>
            <person name="Larsson T."/>
            <person name="Lv J."/>
            <person name="Arendt D."/>
            <person name="Savage R."/>
            <person name="Osoegawa K."/>
            <person name="de Jong P."/>
            <person name="Lindberg D.R."/>
            <person name="Seaver E.C."/>
            <person name="Weisblat D.A."/>
            <person name="Putnam N.H."/>
            <person name="Grigoriev I.V."/>
            <person name="Rokhsar D.S."/>
        </authorList>
    </citation>
    <scope>NUCLEOTIDE SEQUENCE</scope>
</reference>
<dbReference type="GO" id="GO:0005634">
    <property type="term" value="C:nucleus"/>
    <property type="evidence" value="ECO:0007669"/>
    <property type="project" value="UniProtKB-SubCell"/>
</dbReference>
<dbReference type="PANTHER" id="PTHR23326">
    <property type="entry name" value="CCR4 NOT-RELATED"/>
    <property type="match status" value="1"/>
</dbReference>
<dbReference type="InParanoid" id="T1FVR3"/>
<dbReference type="GO" id="GO:0006355">
    <property type="term" value="P:regulation of DNA-templated transcription"/>
    <property type="evidence" value="ECO:0007669"/>
    <property type="project" value="InterPro"/>
</dbReference>
<dbReference type="OrthoDB" id="293823at2759"/>
<feature type="coiled-coil region" evidence="11">
    <location>
        <begin position="41"/>
        <end position="97"/>
    </location>
</feature>
<evidence type="ECO:0000256" key="3">
    <source>
        <dbReference type="ARBA" id="ARBA00007682"/>
    </source>
</evidence>
<protein>
    <recommendedName>
        <fullName evidence="18">CCR4-NOT transcription complex subunit 3</fullName>
    </recommendedName>
</protein>
<feature type="compositionally biased region" description="Low complexity" evidence="12">
    <location>
        <begin position="244"/>
        <end position="261"/>
    </location>
</feature>
<evidence type="ECO:0000256" key="11">
    <source>
        <dbReference type="SAM" id="Coils"/>
    </source>
</evidence>
<feature type="compositionally biased region" description="Low complexity" evidence="12">
    <location>
        <begin position="319"/>
        <end position="349"/>
    </location>
</feature>
<reference evidence="16" key="3">
    <citation type="submission" date="2015-06" db="UniProtKB">
        <authorList>
            <consortium name="EnsemblMetazoa"/>
        </authorList>
    </citation>
    <scope>IDENTIFICATION</scope>
</reference>
<dbReference type="EMBL" id="KB097620">
    <property type="protein sequence ID" value="ESN93350.1"/>
    <property type="molecule type" value="Genomic_DNA"/>
</dbReference>
<evidence type="ECO:0000313" key="16">
    <source>
        <dbReference type="EnsemblMetazoa" id="HelroP194142"/>
    </source>
</evidence>
<evidence type="ECO:0000256" key="4">
    <source>
        <dbReference type="ARBA" id="ARBA00022490"/>
    </source>
</evidence>
<dbReference type="GO" id="GO:0000289">
    <property type="term" value="P:nuclear-transcribed mRNA poly(A) tail shortening"/>
    <property type="evidence" value="ECO:0000318"/>
    <property type="project" value="GO_Central"/>
</dbReference>
<evidence type="ECO:0000256" key="2">
    <source>
        <dbReference type="ARBA" id="ARBA00004496"/>
    </source>
</evidence>
<evidence type="ECO:0000259" key="14">
    <source>
        <dbReference type="Pfam" id="PF04153"/>
    </source>
</evidence>
<dbReference type="GO" id="GO:0000932">
    <property type="term" value="C:P-body"/>
    <property type="evidence" value="ECO:0000318"/>
    <property type="project" value="GO_Central"/>
</dbReference>
<keyword evidence="7 10" id="KW-0805">Transcription regulation</keyword>
<keyword evidence="11" id="KW-0175">Coiled coil</keyword>
<comment type="subcellular location">
    <subcellularLocation>
        <location evidence="2 10">Cytoplasm</location>
    </subcellularLocation>
    <subcellularLocation>
        <location evidence="1 10">Nucleus</location>
    </subcellularLocation>
</comment>
<gene>
    <name evidence="16" type="primary">20212909</name>
    <name evidence="15" type="ORF">HELRODRAFT_194142</name>
</gene>
<dbReference type="AlphaFoldDB" id="T1FVR3"/>
<feature type="compositionally biased region" description="Polar residues" evidence="12">
    <location>
        <begin position="456"/>
        <end position="469"/>
    </location>
</feature>
<dbReference type="EMBL" id="AMQM01007465">
    <property type="status" value="NOT_ANNOTATED_CDS"/>
    <property type="molecule type" value="Genomic_DNA"/>
</dbReference>
<evidence type="ECO:0000256" key="12">
    <source>
        <dbReference type="SAM" id="MobiDB-lite"/>
    </source>
</evidence>
<dbReference type="InterPro" id="IPR012270">
    <property type="entry name" value="CCR4-NOT_su3/5"/>
</dbReference>
<dbReference type="OMA" id="FIFYHYQ"/>
<dbReference type="Gene3D" id="2.30.30.1020">
    <property type="entry name" value="CCR4-NOT complex subunit 2/3/5, C-terminal domain"/>
    <property type="match status" value="1"/>
</dbReference>
<keyword evidence="17" id="KW-1185">Reference proteome</keyword>
<dbReference type="EnsemblMetazoa" id="HelroT194142">
    <property type="protein sequence ID" value="HelroP194142"/>
    <property type="gene ID" value="HelroG194142"/>
</dbReference>
<evidence type="ECO:0000256" key="1">
    <source>
        <dbReference type="ARBA" id="ARBA00004123"/>
    </source>
</evidence>
<dbReference type="FunCoup" id="T1FVR3">
    <property type="interactions" value="1199"/>
</dbReference>
<dbReference type="RefSeq" id="XP_009028617.1">
    <property type="nucleotide sequence ID" value="XM_009030369.1"/>
</dbReference>
<evidence type="ECO:0008006" key="18">
    <source>
        <dbReference type="Google" id="ProtNLM"/>
    </source>
</evidence>
<keyword evidence="8 10" id="KW-0804">Transcription</keyword>
<dbReference type="GO" id="GO:0030015">
    <property type="term" value="C:CCR4-NOT core complex"/>
    <property type="evidence" value="ECO:0000318"/>
    <property type="project" value="GO_Central"/>
</dbReference>